<protein>
    <recommendedName>
        <fullName evidence="1">Mos1 transposase HTH domain-containing protein</fullName>
    </recommendedName>
</protein>
<keyword evidence="3" id="KW-1185">Reference proteome</keyword>
<feature type="domain" description="Mos1 transposase HTH" evidence="1">
    <location>
        <begin position="7"/>
        <end position="51"/>
    </location>
</feature>
<dbReference type="Pfam" id="PF17906">
    <property type="entry name" value="HTH_48"/>
    <property type="match status" value="1"/>
</dbReference>
<name>A0A4Y2EP21_ARAVE</name>
<reference evidence="2 3" key="1">
    <citation type="journal article" date="2019" name="Sci. Rep.">
        <title>Orb-weaving spider Araneus ventricosus genome elucidates the spidroin gene catalogue.</title>
        <authorList>
            <person name="Kono N."/>
            <person name="Nakamura H."/>
            <person name="Ohtoshi R."/>
            <person name="Moran D.A.P."/>
            <person name="Shinohara A."/>
            <person name="Yoshida Y."/>
            <person name="Fujiwara M."/>
            <person name="Mori M."/>
            <person name="Tomita M."/>
            <person name="Arakawa K."/>
        </authorList>
    </citation>
    <scope>NUCLEOTIDE SEQUENCE [LARGE SCALE GENOMIC DNA]</scope>
</reference>
<organism evidence="2 3">
    <name type="scientific">Araneus ventricosus</name>
    <name type="common">Orbweaver spider</name>
    <name type="synonym">Epeira ventricosa</name>
    <dbReference type="NCBI Taxonomy" id="182803"/>
    <lineage>
        <taxon>Eukaryota</taxon>
        <taxon>Metazoa</taxon>
        <taxon>Ecdysozoa</taxon>
        <taxon>Arthropoda</taxon>
        <taxon>Chelicerata</taxon>
        <taxon>Arachnida</taxon>
        <taxon>Araneae</taxon>
        <taxon>Araneomorphae</taxon>
        <taxon>Entelegynae</taxon>
        <taxon>Araneoidea</taxon>
        <taxon>Araneidae</taxon>
        <taxon>Araneus</taxon>
    </lineage>
</organism>
<proteinExistence type="predicted"/>
<comment type="caution">
    <text evidence="2">The sequence shown here is derived from an EMBL/GenBank/DDBJ whole genome shotgun (WGS) entry which is preliminary data.</text>
</comment>
<dbReference type="InterPro" id="IPR041426">
    <property type="entry name" value="Mos1_HTH"/>
</dbReference>
<evidence type="ECO:0000313" key="3">
    <source>
        <dbReference type="Proteomes" id="UP000499080"/>
    </source>
</evidence>
<evidence type="ECO:0000259" key="1">
    <source>
        <dbReference type="Pfam" id="PF17906"/>
    </source>
</evidence>
<dbReference type="InterPro" id="IPR052709">
    <property type="entry name" value="Transposase-MT_Hybrid"/>
</dbReference>
<sequence>MSSLEQRANIKFCVLLEKSPSETLEMLKKAYGNDAMKETAVYEWHKRFREGRTNIEDDPRTGSWINLFLKAKLSIKNFTWRSLNDYAIRRRRPEKWATRQCSTKSRSDCEKVPCQTQCYHSGTPSLFSRPSTSGFLPVSTAENKIEGTPFCGFS</sequence>
<dbReference type="AlphaFoldDB" id="A0A4Y2EP21"/>
<dbReference type="Gene3D" id="1.10.10.1450">
    <property type="match status" value="1"/>
</dbReference>
<dbReference type="PANTHER" id="PTHR46060">
    <property type="entry name" value="MARINER MOS1 TRANSPOSASE-LIKE PROTEIN"/>
    <property type="match status" value="1"/>
</dbReference>
<dbReference type="Proteomes" id="UP000499080">
    <property type="component" value="Unassembled WGS sequence"/>
</dbReference>
<dbReference type="EMBL" id="BGPR01093206">
    <property type="protein sequence ID" value="GBM30079.1"/>
    <property type="molecule type" value="Genomic_DNA"/>
</dbReference>
<evidence type="ECO:0000313" key="2">
    <source>
        <dbReference type="EMBL" id="GBM30079.1"/>
    </source>
</evidence>
<dbReference type="OrthoDB" id="6435633at2759"/>
<accession>A0A4Y2EP21</accession>
<dbReference type="PANTHER" id="PTHR46060:SF1">
    <property type="entry name" value="MARINER MOS1 TRANSPOSASE-LIKE PROTEIN"/>
    <property type="match status" value="1"/>
</dbReference>
<gene>
    <name evidence="2" type="ORF">AVEN_111668_1</name>
</gene>